<accession>A0ABS5IRL5</accession>
<evidence type="ECO:0000313" key="3">
    <source>
        <dbReference type="Proteomes" id="UP000678243"/>
    </source>
</evidence>
<proteinExistence type="predicted"/>
<keyword evidence="3" id="KW-1185">Reference proteome</keyword>
<reference evidence="2 3" key="1">
    <citation type="submission" date="2021-04" db="EMBL/GenBank/DDBJ databases">
        <title>Whole genome analysis of root endophytic bacterium Microbacterium paraoxydans ku-mp colonizing RP-bio226 rice variety.</title>
        <authorList>
            <person name="Ulaganathan K."/>
            <person name="Latha B."/>
        </authorList>
    </citation>
    <scope>NUCLEOTIDE SEQUENCE [LARGE SCALE GENOMIC DNA]</scope>
    <source>
        <strain evidence="3">ku-mp</strain>
    </source>
</reference>
<organism evidence="2 3">
    <name type="scientific">Microbacterium paraoxydans</name>
    <dbReference type="NCBI Taxonomy" id="199592"/>
    <lineage>
        <taxon>Bacteria</taxon>
        <taxon>Bacillati</taxon>
        <taxon>Actinomycetota</taxon>
        <taxon>Actinomycetes</taxon>
        <taxon>Micrococcales</taxon>
        <taxon>Microbacteriaceae</taxon>
        <taxon>Microbacterium</taxon>
    </lineage>
</organism>
<evidence type="ECO:0000259" key="1">
    <source>
        <dbReference type="Pfam" id="PF01636"/>
    </source>
</evidence>
<dbReference type="RefSeq" id="WP_211545462.1">
    <property type="nucleotide sequence ID" value="NZ_JAGTUK010000005.1"/>
</dbReference>
<dbReference type="PANTHER" id="PTHR21310:SF42">
    <property type="entry name" value="BIFUNCTIONAL AAC_APH"/>
    <property type="match status" value="1"/>
</dbReference>
<gene>
    <name evidence="2" type="ORF">KE274_15750</name>
</gene>
<evidence type="ECO:0000313" key="2">
    <source>
        <dbReference type="EMBL" id="MBS0025558.1"/>
    </source>
</evidence>
<dbReference type="Pfam" id="PF01636">
    <property type="entry name" value="APH"/>
    <property type="match status" value="1"/>
</dbReference>
<feature type="domain" description="Aminoglycoside phosphotransferase" evidence="1">
    <location>
        <begin position="35"/>
        <end position="261"/>
    </location>
</feature>
<protein>
    <submittedName>
        <fullName evidence="2">Phosphotransferase</fullName>
    </submittedName>
</protein>
<name>A0ABS5IRL5_9MICO</name>
<sequence>MHDGELTVDEALADRLLARLLPDLHGRPLRPAPGAGTVNTIVRLGDDLVARFPLLAADEDRLRAEASALREFAAAVPFAAPLPVHILPPSSEYASAWSVQTWVPGRTADPRAHAEATGLADDLGTLIRALRRVDTAGREFDGRGRGGVLADHDEWVAGCLSRSGHLFDVPLATALWAALRSLPPAGTVVMSHRDLTPYNLLVADDIDRARLVGVLDGGDFGPADPALDLVCAWHLFEPSAREVLRAVVEADAATWLRGAGWAFQQAAGLGWYYERSNPSMSALGRSTMRRLLMDDELRRLV</sequence>
<dbReference type="PANTHER" id="PTHR21310">
    <property type="entry name" value="AMINOGLYCOSIDE PHOSPHOTRANSFERASE-RELATED-RELATED"/>
    <property type="match status" value="1"/>
</dbReference>
<dbReference type="Gene3D" id="3.90.1200.10">
    <property type="match status" value="1"/>
</dbReference>
<dbReference type="InterPro" id="IPR011009">
    <property type="entry name" value="Kinase-like_dom_sf"/>
</dbReference>
<dbReference type="InterPro" id="IPR051678">
    <property type="entry name" value="AGP_Transferase"/>
</dbReference>
<dbReference type="EMBL" id="JAGTUK010000005">
    <property type="protein sequence ID" value="MBS0025558.1"/>
    <property type="molecule type" value="Genomic_DNA"/>
</dbReference>
<dbReference type="Proteomes" id="UP000678243">
    <property type="component" value="Unassembled WGS sequence"/>
</dbReference>
<comment type="caution">
    <text evidence="2">The sequence shown here is derived from an EMBL/GenBank/DDBJ whole genome shotgun (WGS) entry which is preliminary data.</text>
</comment>
<dbReference type="InterPro" id="IPR002575">
    <property type="entry name" value="Aminoglycoside_PTrfase"/>
</dbReference>
<dbReference type="Gene3D" id="3.30.200.20">
    <property type="entry name" value="Phosphorylase Kinase, domain 1"/>
    <property type="match status" value="1"/>
</dbReference>
<dbReference type="SUPFAM" id="SSF56112">
    <property type="entry name" value="Protein kinase-like (PK-like)"/>
    <property type="match status" value="1"/>
</dbReference>